<protein>
    <submittedName>
        <fullName evidence="2">Uncharacterized protein</fullName>
    </submittedName>
</protein>
<dbReference type="OrthoDB" id="36750at10239"/>
<keyword evidence="3" id="KW-1185">Reference proteome</keyword>
<dbReference type="Proteomes" id="UP000243087">
    <property type="component" value="Genome"/>
</dbReference>
<dbReference type="KEGG" id="vg:6391323"/>
<proteinExistence type="predicted"/>
<dbReference type="EMBL" id="AB438028">
    <property type="protein sequence ID" value="BAG49050.1"/>
    <property type="molecule type" value="Genomic_RNA"/>
</dbReference>
<reference evidence="3" key="1">
    <citation type="journal article" date="2009" name="Virus Res.">
        <title>A novel mycovirus associated with four double-stranded RNAs affects host fungal growth in Alternaria alternata.</title>
        <authorList>
            <person name="Aoki N."/>
            <person name="Moriyama H."/>
            <person name="Kodama M."/>
            <person name="Arie T."/>
            <person name="Teraoka T."/>
            <person name="Fukuhara T."/>
        </authorList>
    </citation>
    <scope>NUCLEOTIDE SEQUENCE [LARGE SCALE GENOMIC DNA]</scope>
</reference>
<accession>B3IXK3</accession>
<dbReference type="GeneID" id="6391323"/>
<dbReference type="RefSeq" id="YP_001976151.1">
    <property type="nucleotide sequence ID" value="NC_010990.1"/>
</dbReference>
<sequence length="759" mass="82143">MATFGSAEAYRAAQLAAIDLLTRGDWGDFGGLGETSDVFDEHERFPEDPFDAPDHIDPGSSWASVATGSADDISREVTPTVVDYVPRREPYSVRGVDIVEPVTAFCSPADLGMANFPGNVSKGSATTLRRAGSAAANAGAILGTDMLMAPKASVQAIMARVVSALEMLQSGWDVGGPPDVGLDVRHAARDDFDDASARYPQHAWLYIPSDWTEQEVAALVSLMVEGGPAAYRWGYARGDPGGDEGNGQARERVMPAGAAWRWPGGWSNYLLIGERDRGWNVAFGGDALSVASLSAVLRRMVEAYGQRIYLDACRAAAVANRAYCPPCYQAGSKERDIGTAFTSDRVVVRDGNGGHMRQIVPARNMVKDEPGVLPRPAEGWDPVDDGGVVQGGCGGSVWALPVFPSQRDADRVGRFYAPSIDDRGPGGAGRAPPHFRSVDWSPVGLTVVTNHGRRLFPWAWDPPPMAEDRVNEEGVEEADEVADAWVRMAACYLRKVEIVRALEGDHGVHTREGDTRTVFGTSAHYTSYQMPRLNLDGWWPALIGLSVLRHDRVVPKLDRRLLRPAFTKFAADVHLLTHRTLFESGNSVADLSDALVGAKVVSRFPPAYRAGVWPHVFSSVNMPYGNYECLESGVLLGGGNETEGVGFNVPGSWKWDGVQRKAELDGSDAPAIRQSLRALDSVARKLYFYGGTLRLDVHPDRPVYVVRPAGSRLYHPYFVPVRVLEDRLPSGVRYTAIGSAAHLLSPGRPTDVGRASGVI</sequence>
<organism evidence="2 3">
    <name type="scientific">Alternaria alternata virus 1</name>
    <dbReference type="NCBI Taxonomy" id="483537"/>
    <lineage>
        <taxon>Viruses</taxon>
        <taxon>Riboviria</taxon>
        <taxon>Orthornavirae</taxon>
        <taxon>Duplornaviricota</taxon>
        <taxon>Chrymotiviricetes</taxon>
        <taxon>Ghabrivirales</taxon>
        <taxon>Gammatotivirineae</taxon>
        <taxon>Alternaviridae</taxon>
        <taxon>Alternavirus</taxon>
        <taxon>Alternavirus alternariae</taxon>
    </lineage>
</organism>
<evidence type="ECO:0000313" key="3">
    <source>
        <dbReference type="Proteomes" id="UP000243087"/>
    </source>
</evidence>
<name>B3IXK3_9VIRU</name>
<evidence type="ECO:0000313" key="2">
    <source>
        <dbReference type="EMBL" id="BAG49050.1"/>
    </source>
</evidence>
<feature type="region of interest" description="Disordered" evidence="1">
    <location>
        <begin position="416"/>
        <end position="435"/>
    </location>
</feature>
<evidence type="ECO:0000256" key="1">
    <source>
        <dbReference type="SAM" id="MobiDB-lite"/>
    </source>
</evidence>